<comment type="caution">
    <text evidence="2">The sequence shown here is derived from an EMBL/GenBank/DDBJ whole genome shotgun (WGS) entry which is preliminary data.</text>
</comment>
<evidence type="ECO:0008006" key="4">
    <source>
        <dbReference type="Google" id="ProtNLM"/>
    </source>
</evidence>
<dbReference type="SUPFAM" id="SSF53335">
    <property type="entry name" value="S-adenosyl-L-methionine-dependent methyltransferases"/>
    <property type="match status" value="1"/>
</dbReference>
<dbReference type="Gene3D" id="3.40.50.150">
    <property type="entry name" value="Vaccinia Virus protein VP39"/>
    <property type="match status" value="1"/>
</dbReference>
<organism evidence="2 3">
    <name type="scientific">Candidatus Competibacter denitrificans Run_A_D11</name>
    <dbReference type="NCBI Taxonomy" id="1400863"/>
    <lineage>
        <taxon>Bacteria</taxon>
        <taxon>Pseudomonadati</taxon>
        <taxon>Pseudomonadota</taxon>
        <taxon>Gammaproteobacteria</taxon>
        <taxon>Candidatus Competibacteraceae</taxon>
        <taxon>Candidatus Competibacter</taxon>
    </lineage>
</organism>
<name>W6MCC1_9GAMM</name>
<evidence type="ECO:0000313" key="2">
    <source>
        <dbReference type="EMBL" id="CDI04749.1"/>
    </source>
</evidence>
<protein>
    <recommendedName>
        <fullName evidence="4">Methyltransferase type 11 domain-containing protein</fullName>
    </recommendedName>
</protein>
<proteinExistence type="predicted"/>
<sequence>MAERVGIGAGAPEATRRGGAMAADDRIESPMSSRSGTEASGASPALRSVVLNICALHGARRILWIGHGGEPLAVSLQQAGYNTVWGMDPGCHCTTRLAEGTPASPVTATGMALDPPRGEPGRFDIALSTESPEPYSELGEWVQLAARALQPGGLFLLPTPYRDSLKNRFIDLYSRWRSRPPSWAKLRVKRLLESHGFVLAELIGVREASWQFKTVIWVARQGGRPPSAAGGGPD</sequence>
<dbReference type="AlphaFoldDB" id="W6MCC1"/>
<feature type="region of interest" description="Disordered" evidence="1">
    <location>
        <begin position="1"/>
        <end position="41"/>
    </location>
</feature>
<gene>
    <name evidence="2" type="ORF">BN873_p60009</name>
</gene>
<feature type="compositionally biased region" description="Polar residues" evidence="1">
    <location>
        <begin position="30"/>
        <end position="40"/>
    </location>
</feature>
<dbReference type="OrthoDB" id="9769602at2"/>
<evidence type="ECO:0000256" key="1">
    <source>
        <dbReference type="SAM" id="MobiDB-lite"/>
    </source>
</evidence>
<keyword evidence="3" id="KW-1185">Reference proteome</keyword>
<dbReference type="Pfam" id="PF13489">
    <property type="entry name" value="Methyltransf_23"/>
    <property type="match status" value="1"/>
</dbReference>
<accession>W6MCC1</accession>
<dbReference type="Proteomes" id="UP000035760">
    <property type="component" value="Unassembled WGS sequence"/>
</dbReference>
<dbReference type="EMBL" id="CBTJ020000118">
    <property type="protein sequence ID" value="CDI04749.1"/>
    <property type="molecule type" value="Genomic_DNA"/>
</dbReference>
<evidence type="ECO:0000313" key="3">
    <source>
        <dbReference type="Proteomes" id="UP000035760"/>
    </source>
</evidence>
<reference evidence="2" key="2">
    <citation type="submission" date="2014-03" db="EMBL/GenBank/DDBJ databases">
        <title>Candidatus Competibacter-lineage genomes retrieved from metagenomes reveal functional metabolic diversity.</title>
        <authorList>
            <person name="McIlroy S.J."/>
            <person name="Albertsen M."/>
            <person name="Andresen E.K."/>
            <person name="Saunders A.M."/>
            <person name="Kristiansen R."/>
            <person name="Stokholm-Bjerregaard M."/>
            <person name="Nielsen K.L."/>
            <person name="Nielsen P.H."/>
        </authorList>
    </citation>
    <scope>NUCLEOTIDE SEQUENCE</scope>
    <source>
        <strain evidence="2">Run_A_D11</strain>
    </source>
</reference>
<dbReference type="InterPro" id="IPR029063">
    <property type="entry name" value="SAM-dependent_MTases_sf"/>
</dbReference>
<reference evidence="2" key="1">
    <citation type="submission" date="2013-07" db="EMBL/GenBank/DDBJ databases">
        <authorList>
            <person name="McIlroy S."/>
        </authorList>
    </citation>
    <scope>NUCLEOTIDE SEQUENCE [LARGE SCALE GENOMIC DNA]</scope>
    <source>
        <strain evidence="2">Run_A_D11</strain>
    </source>
</reference>